<evidence type="ECO:0000313" key="2">
    <source>
        <dbReference type="EMBL" id="TWF52968.1"/>
    </source>
</evidence>
<accession>A0A561QRE4</accession>
<dbReference type="InterPro" id="IPR010319">
    <property type="entry name" value="Transglutaminase-like_Cys_pept"/>
</dbReference>
<dbReference type="PANTHER" id="PTHR39327">
    <property type="match status" value="1"/>
</dbReference>
<reference evidence="2 3" key="1">
    <citation type="submission" date="2019-06" db="EMBL/GenBank/DDBJ databases">
        <title>Sorghum-associated microbial communities from plants grown in Nebraska, USA.</title>
        <authorList>
            <person name="Schachtman D."/>
        </authorList>
    </citation>
    <scope>NUCLEOTIDE SEQUENCE [LARGE SCALE GENOMIC DNA]</scope>
    <source>
        <strain evidence="2 3">1225</strain>
    </source>
</reference>
<sequence length="204" mass="22688">MMKALQARRVAAILVCVLASASAAMPAPRPIASMTTGAVTSQPIGHYEFCQRLPAECDIKSRSAPAAKVSAKGWEAIRRINHDVNARYIAKTDLEAYGKEEYWTYPTIYADCEDYALQKRKELAEEGFALSDLLITVVRKPDGEGHAVLTLRTSDGDFILDNLENDVLPWYATSYTFLKRQATFNTGRWVTIENGRDLLVGALR</sequence>
<feature type="signal peptide" evidence="1">
    <location>
        <begin position="1"/>
        <end position="26"/>
    </location>
</feature>
<dbReference type="EMBL" id="VIWP01000004">
    <property type="protein sequence ID" value="TWF52968.1"/>
    <property type="molecule type" value="Genomic_DNA"/>
</dbReference>
<name>A0A561QRE4_9HYPH</name>
<protein>
    <submittedName>
        <fullName evidence="2">Putative transglutaminase-like cysteine proteinase</fullName>
    </submittedName>
</protein>
<keyword evidence="3" id="KW-1185">Reference proteome</keyword>
<dbReference type="Pfam" id="PF06035">
    <property type="entry name" value="Peptidase_C93"/>
    <property type="match status" value="1"/>
</dbReference>
<dbReference type="AlphaFoldDB" id="A0A561QRE4"/>
<feature type="chain" id="PRO_5021916769" evidence="1">
    <location>
        <begin position="27"/>
        <end position="204"/>
    </location>
</feature>
<gene>
    <name evidence="2" type="ORF">FHW37_104238</name>
</gene>
<dbReference type="Proteomes" id="UP000320653">
    <property type="component" value="Unassembled WGS sequence"/>
</dbReference>
<organism evidence="2 3">
    <name type="scientific">Neorhizobium alkalisoli</name>
    <dbReference type="NCBI Taxonomy" id="528178"/>
    <lineage>
        <taxon>Bacteria</taxon>
        <taxon>Pseudomonadati</taxon>
        <taxon>Pseudomonadota</taxon>
        <taxon>Alphaproteobacteria</taxon>
        <taxon>Hyphomicrobiales</taxon>
        <taxon>Rhizobiaceae</taxon>
        <taxon>Rhizobium/Agrobacterium group</taxon>
        <taxon>Neorhizobium</taxon>
    </lineage>
</organism>
<dbReference type="Gene3D" id="3.10.620.30">
    <property type="match status" value="1"/>
</dbReference>
<comment type="caution">
    <text evidence="2">The sequence shown here is derived from an EMBL/GenBank/DDBJ whole genome shotgun (WGS) entry which is preliminary data.</text>
</comment>
<dbReference type="PANTHER" id="PTHR39327:SF1">
    <property type="entry name" value="BLR5470 PROTEIN"/>
    <property type="match status" value="1"/>
</dbReference>
<dbReference type="RefSeq" id="WP_145638436.1">
    <property type="nucleotide sequence ID" value="NZ_VIWP01000004.1"/>
</dbReference>
<evidence type="ECO:0000256" key="1">
    <source>
        <dbReference type="SAM" id="SignalP"/>
    </source>
</evidence>
<proteinExistence type="predicted"/>
<evidence type="ECO:0000313" key="3">
    <source>
        <dbReference type="Proteomes" id="UP000320653"/>
    </source>
</evidence>
<keyword evidence="1" id="KW-0732">Signal</keyword>
<dbReference type="OrthoDB" id="7206808at2"/>